<dbReference type="InterPro" id="IPR046347">
    <property type="entry name" value="bZIP_sf"/>
</dbReference>
<feature type="compositionally biased region" description="Basic residues" evidence="2">
    <location>
        <begin position="14"/>
        <end position="27"/>
    </location>
</feature>
<feature type="compositionally biased region" description="Polar residues" evidence="2">
    <location>
        <begin position="1"/>
        <end position="10"/>
    </location>
</feature>
<keyword evidence="1" id="KW-0175">Coiled coil</keyword>
<feature type="domain" description="BZIP" evidence="3">
    <location>
        <begin position="13"/>
        <end position="28"/>
    </location>
</feature>
<dbReference type="Gene3D" id="1.20.5.170">
    <property type="match status" value="1"/>
</dbReference>
<evidence type="ECO:0000256" key="2">
    <source>
        <dbReference type="SAM" id="MobiDB-lite"/>
    </source>
</evidence>
<dbReference type="CDD" id="cd14688">
    <property type="entry name" value="bZIP_YAP"/>
    <property type="match status" value="1"/>
</dbReference>
<dbReference type="EMBL" id="AMGV01000020">
    <property type="protein sequence ID" value="KEF52050.1"/>
    <property type="molecule type" value="Genomic_DNA"/>
</dbReference>
<dbReference type="PROSITE" id="PS00036">
    <property type="entry name" value="BZIP_BASIC"/>
    <property type="match status" value="1"/>
</dbReference>
<dbReference type="OrthoDB" id="10261951at2759"/>
<sequence length="532" mass="59888">MANKLSTSSEQNKKKLRNRLSQRAYRRRQAECVRDLKHRTSADESNAEQIEALQTENRALRRELVDVQNKLYSVSATIQMLTDSMSQTLDGIPVVKHTPEEDERQTGVSDRVGQTARVQISSSSPEDLLTLVPDVCEPVLLDELSRPLYSTALAEENNESFPTFMNRTTASLQNAWGGPEALEGTMAPEVGLANAQPLSYVQIPNIWSFDYQMGPQSYANALASGTGWNALANSVWKQSNSSFSDHVQVIRLLLKKELDASWFQSTRPQQQKRAESKDMLIADVTSLYQPVLMALSMFNSVARPSAMTWYAKTRFYHIANLTAWQVDPSPDTFQKLHENYRPTQIQSRNQYPCVVDWIPFPSVRDRIIRLHAANPHIDQIFCDAVSSYVVEARMSDLILGAPPVKVYIRVTDLIPAMSGADETSADADLESLLPAPDIPSLFSSPRAARAAFWFLHMDRGISLYKMDPTFFDRYPELYDTSCNISATGFALKPDIQTILTYPQPLDAPTIAVYRGFLNFTIGGWYPPTPTRW</sequence>
<dbReference type="PANTHER" id="PTHR38116">
    <property type="entry name" value="CHROMOSOME 7, WHOLE GENOME SHOTGUN SEQUENCE"/>
    <property type="match status" value="1"/>
</dbReference>
<evidence type="ECO:0000256" key="1">
    <source>
        <dbReference type="SAM" id="Coils"/>
    </source>
</evidence>
<name>A0A072P8Y0_9EURO</name>
<feature type="region of interest" description="Disordered" evidence="2">
    <location>
        <begin position="1"/>
        <end position="27"/>
    </location>
</feature>
<comment type="caution">
    <text evidence="4">The sequence shown here is derived from an EMBL/GenBank/DDBJ whole genome shotgun (WGS) entry which is preliminary data.</text>
</comment>
<dbReference type="InterPro" id="IPR004827">
    <property type="entry name" value="bZIP"/>
</dbReference>
<organism evidence="4 5">
    <name type="scientific">Exophiala aquamarina CBS 119918</name>
    <dbReference type="NCBI Taxonomy" id="1182545"/>
    <lineage>
        <taxon>Eukaryota</taxon>
        <taxon>Fungi</taxon>
        <taxon>Dikarya</taxon>
        <taxon>Ascomycota</taxon>
        <taxon>Pezizomycotina</taxon>
        <taxon>Eurotiomycetes</taxon>
        <taxon>Chaetothyriomycetidae</taxon>
        <taxon>Chaetothyriales</taxon>
        <taxon>Herpotrichiellaceae</taxon>
        <taxon>Exophiala</taxon>
    </lineage>
</organism>
<dbReference type="RefSeq" id="XP_013254640.1">
    <property type="nucleotide sequence ID" value="XM_013399186.1"/>
</dbReference>
<reference evidence="4 5" key="1">
    <citation type="submission" date="2013-03" db="EMBL/GenBank/DDBJ databases">
        <title>The Genome Sequence of Exophiala aquamarina CBS 119918.</title>
        <authorList>
            <consortium name="The Broad Institute Genomics Platform"/>
            <person name="Cuomo C."/>
            <person name="de Hoog S."/>
            <person name="Gorbushina A."/>
            <person name="Walker B."/>
            <person name="Young S.K."/>
            <person name="Zeng Q."/>
            <person name="Gargeya S."/>
            <person name="Fitzgerald M."/>
            <person name="Haas B."/>
            <person name="Abouelleil A."/>
            <person name="Allen A.W."/>
            <person name="Alvarado L."/>
            <person name="Arachchi H.M."/>
            <person name="Berlin A.M."/>
            <person name="Chapman S.B."/>
            <person name="Gainer-Dewar J."/>
            <person name="Goldberg J."/>
            <person name="Griggs A."/>
            <person name="Gujja S."/>
            <person name="Hansen M."/>
            <person name="Howarth C."/>
            <person name="Imamovic A."/>
            <person name="Ireland A."/>
            <person name="Larimer J."/>
            <person name="McCowan C."/>
            <person name="Murphy C."/>
            <person name="Pearson M."/>
            <person name="Poon T.W."/>
            <person name="Priest M."/>
            <person name="Roberts A."/>
            <person name="Saif S."/>
            <person name="Shea T."/>
            <person name="Sisk P."/>
            <person name="Sykes S."/>
            <person name="Wortman J."/>
            <person name="Nusbaum C."/>
            <person name="Birren B."/>
        </authorList>
    </citation>
    <scope>NUCLEOTIDE SEQUENCE [LARGE SCALE GENOMIC DNA]</scope>
    <source>
        <strain evidence="4 5">CBS 119918</strain>
    </source>
</reference>
<dbReference type="Proteomes" id="UP000027920">
    <property type="component" value="Unassembled WGS sequence"/>
</dbReference>
<dbReference type="HOGENOM" id="CLU_038488_0_0_1"/>
<dbReference type="AlphaFoldDB" id="A0A072P8Y0"/>
<protein>
    <recommendedName>
        <fullName evidence="3">BZIP domain-containing protein</fullName>
    </recommendedName>
</protein>
<evidence type="ECO:0000313" key="4">
    <source>
        <dbReference type="EMBL" id="KEF52050.1"/>
    </source>
</evidence>
<dbReference type="PANTHER" id="PTHR38116:SF9">
    <property type="entry name" value="BZIP DOMAIN-CONTAINING PROTEIN"/>
    <property type="match status" value="1"/>
</dbReference>
<dbReference type="GeneID" id="25286935"/>
<dbReference type="SUPFAM" id="SSF57959">
    <property type="entry name" value="Leucine zipper domain"/>
    <property type="match status" value="1"/>
</dbReference>
<dbReference type="VEuPathDB" id="FungiDB:A1O9_12040"/>
<dbReference type="InterPro" id="IPR021833">
    <property type="entry name" value="DUF3425"/>
</dbReference>
<evidence type="ECO:0000259" key="3">
    <source>
        <dbReference type="PROSITE" id="PS00036"/>
    </source>
</evidence>
<dbReference type="Pfam" id="PF11905">
    <property type="entry name" value="DUF3425"/>
    <property type="match status" value="1"/>
</dbReference>
<proteinExistence type="predicted"/>
<gene>
    <name evidence="4" type="ORF">A1O9_12040</name>
</gene>
<keyword evidence="5" id="KW-1185">Reference proteome</keyword>
<dbReference type="GO" id="GO:0003700">
    <property type="term" value="F:DNA-binding transcription factor activity"/>
    <property type="evidence" value="ECO:0007669"/>
    <property type="project" value="InterPro"/>
</dbReference>
<accession>A0A072P8Y0</accession>
<evidence type="ECO:0000313" key="5">
    <source>
        <dbReference type="Proteomes" id="UP000027920"/>
    </source>
</evidence>
<feature type="coiled-coil region" evidence="1">
    <location>
        <begin position="43"/>
        <end position="70"/>
    </location>
</feature>